<feature type="region of interest" description="Disordered" evidence="2">
    <location>
        <begin position="662"/>
        <end position="733"/>
    </location>
</feature>
<feature type="compositionally biased region" description="Low complexity" evidence="2">
    <location>
        <begin position="112"/>
        <end position="135"/>
    </location>
</feature>
<evidence type="ECO:0000313" key="4">
    <source>
        <dbReference type="Proteomes" id="UP001211907"/>
    </source>
</evidence>
<evidence type="ECO:0000313" key="3">
    <source>
        <dbReference type="EMBL" id="KAJ3096606.1"/>
    </source>
</evidence>
<feature type="compositionally biased region" description="Polar residues" evidence="2">
    <location>
        <begin position="665"/>
        <end position="733"/>
    </location>
</feature>
<feature type="region of interest" description="Disordered" evidence="2">
    <location>
        <begin position="791"/>
        <end position="814"/>
    </location>
</feature>
<feature type="compositionally biased region" description="Polar residues" evidence="2">
    <location>
        <begin position="139"/>
        <end position="150"/>
    </location>
</feature>
<feature type="compositionally biased region" description="Polar residues" evidence="2">
    <location>
        <begin position="791"/>
        <end position="807"/>
    </location>
</feature>
<feature type="compositionally biased region" description="Polar residues" evidence="2">
    <location>
        <begin position="445"/>
        <end position="467"/>
    </location>
</feature>
<organism evidence="3 4">
    <name type="scientific">Physocladia obscura</name>
    <dbReference type="NCBI Taxonomy" id="109957"/>
    <lineage>
        <taxon>Eukaryota</taxon>
        <taxon>Fungi</taxon>
        <taxon>Fungi incertae sedis</taxon>
        <taxon>Chytridiomycota</taxon>
        <taxon>Chytridiomycota incertae sedis</taxon>
        <taxon>Chytridiomycetes</taxon>
        <taxon>Chytridiales</taxon>
        <taxon>Chytriomycetaceae</taxon>
        <taxon>Physocladia</taxon>
    </lineage>
</organism>
<comment type="caution">
    <text evidence="3">The sequence shown here is derived from an EMBL/GenBank/DDBJ whole genome shotgun (WGS) entry which is preliminary data.</text>
</comment>
<feature type="compositionally biased region" description="Polar residues" evidence="2">
    <location>
        <begin position="66"/>
        <end position="88"/>
    </location>
</feature>
<dbReference type="EMBL" id="JADGJH010002583">
    <property type="protein sequence ID" value="KAJ3096606.1"/>
    <property type="molecule type" value="Genomic_DNA"/>
</dbReference>
<accession>A0AAD5X9A6</accession>
<feature type="coiled-coil region" evidence="1">
    <location>
        <begin position="225"/>
        <end position="363"/>
    </location>
</feature>
<evidence type="ECO:0000256" key="1">
    <source>
        <dbReference type="SAM" id="Coils"/>
    </source>
</evidence>
<dbReference type="AlphaFoldDB" id="A0AAD5X9A6"/>
<keyword evidence="4" id="KW-1185">Reference proteome</keyword>
<evidence type="ECO:0000256" key="2">
    <source>
        <dbReference type="SAM" id="MobiDB-lite"/>
    </source>
</evidence>
<protein>
    <submittedName>
        <fullName evidence="3">Uncharacterized protein</fullName>
    </submittedName>
</protein>
<proteinExistence type="predicted"/>
<gene>
    <name evidence="3" type="ORF">HK100_005530</name>
</gene>
<sequence>MDLDDELALMQEIDATLDEMAAPKDNANYCAASTTAMNGGNTADCSGDFDGFDSTLLAAEIESECTKQQQESSTATSLAAPETATNTALRRPRSLTKIIPRRFESLASFGASDSDSISGSNLDSDLDSSTSSDSEVSGHKSSSNTSQTPAISTLMRLESDLSQATAALEKTRHALSKKDNELKSFKAYAATANDSHAVEIKKITTIIESQREEITRLHTEQSPVRSSLEKSCAQLRAENKKLVSDLSKLQNSMKDVQNSSVTTVNHNDLKDKNRELQKIFDTLKLENQKLIADVKETQSHILSLTEKNATLERNTYSFQSSIAALNTEISSLKEKVVSLKLDLKSANAEIQSLKDKNFELERLNADFFNTEAAVFAGNGTIDCACNEDESSSNVGDDKVKLSSLASRIIVLQRTVMQLEKEKLVLQDALTRYLVERYEMESTLATQNRQQQSLDQEQNAQTANTSLGRKSMGNDDQNKNSQSVTAKILHDVPVSPASSKEACEKQSSTQVISNINTNNQSAASTAYQSLGGARRESFSGSSNASNVVTSTQNSSRGKRMSQVIETSGNKATKSIKAKISGSSLNDSLDPSRKRQSSALPSTTESSNMAYFLPYTAQKRLRTSEQPGIVNRKNFQQYELYQKEHQQHQQLPTAKRTKIIISESSKKQVLNPPSQLSKTATQAALQQPLSTASSPSLHSNIPQIKSYSSRRSREANTASSNPSNIPNLSKLSRSEQVQNPYFSDAKSNGNSSVSNIVVQPISNTTSKNQGIKHSIPQHSMTLSQKLKSFKANSLAKSNELSDNQKKINPSSSTTATATADLGVQNIHSRPPRPLAAQTLGTWIKTASFSKVSCAPILPPAVMTISNDPKSFGSNKFEFLTRDLLFEMWRYSGKETKSSTKNQSWEWYELVRDTEDGEVVEECVVPFRSGIGSLILEKGLPKYERNLVWFVWVLASACLQEQVISIRTSYQKFYHGLNMLYLVQKDSRWSRHICAELLDFIPPYRASIPLKILLGYKNFPNQFYGFENVDRNFVTVTTETVCVIALSFVEELQLEGYGAVAHMCEWAKKGINPAWLQDKISAANMLENHTNQLVQLLTNPPASQSVDVCDAMATLVLSYSVEDTVEFFVGCVSTMEDEKFSARAISMIKTIFQAYQQDNRGSHVKNGFISYLVDDSHIFEDGNVDVKWNFACQFFELVVTSKNGSGEFAKDKISDWIKRMQKCGRELPSRLKGFAADK</sequence>
<feature type="compositionally biased region" description="Polar residues" evidence="2">
    <location>
        <begin position="537"/>
        <end position="554"/>
    </location>
</feature>
<name>A0AAD5X9A6_9FUNG</name>
<feature type="region of interest" description="Disordered" evidence="2">
    <location>
        <begin position="533"/>
        <end position="603"/>
    </location>
</feature>
<feature type="region of interest" description="Disordered" evidence="2">
    <location>
        <begin position="445"/>
        <end position="480"/>
    </location>
</feature>
<keyword evidence="1" id="KW-0175">Coiled coil</keyword>
<feature type="region of interest" description="Disordered" evidence="2">
    <location>
        <begin position="110"/>
        <end position="150"/>
    </location>
</feature>
<reference evidence="3" key="1">
    <citation type="submission" date="2020-05" db="EMBL/GenBank/DDBJ databases">
        <title>Phylogenomic resolution of chytrid fungi.</title>
        <authorList>
            <person name="Stajich J.E."/>
            <person name="Amses K."/>
            <person name="Simmons R."/>
            <person name="Seto K."/>
            <person name="Myers J."/>
            <person name="Bonds A."/>
            <person name="Quandt C.A."/>
            <person name="Barry K."/>
            <person name="Liu P."/>
            <person name="Grigoriev I."/>
            <person name="Longcore J.E."/>
            <person name="James T.Y."/>
        </authorList>
    </citation>
    <scope>NUCLEOTIDE SEQUENCE</scope>
    <source>
        <strain evidence="3">JEL0513</strain>
    </source>
</reference>
<dbReference type="Proteomes" id="UP001211907">
    <property type="component" value="Unassembled WGS sequence"/>
</dbReference>
<feature type="region of interest" description="Disordered" evidence="2">
    <location>
        <begin position="64"/>
        <end position="93"/>
    </location>
</feature>
<feature type="compositionally biased region" description="Polar residues" evidence="2">
    <location>
        <begin position="562"/>
        <end position="571"/>
    </location>
</feature>